<comment type="caution">
    <text evidence="1">The sequence shown here is derived from an EMBL/GenBank/DDBJ whole genome shotgun (WGS) entry which is preliminary data.</text>
</comment>
<dbReference type="AlphaFoldDB" id="A0A7J6WMX2"/>
<dbReference type="Proteomes" id="UP000554482">
    <property type="component" value="Unassembled WGS sequence"/>
</dbReference>
<evidence type="ECO:0000313" key="2">
    <source>
        <dbReference type="Proteomes" id="UP000554482"/>
    </source>
</evidence>
<dbReference type="OrthoDB" id="167398at2759"/>
<accession>A0A7J6WMX2</accession>
<proteinExistence type="predicted"/>
<name>A0A7J6WMX2_THATH</name>
<keyword evidence="2" id="KW-1185">Reference proteome</keyword>
<organism evidence="1 2">
    <name type="scientific">Thalictrum thalictroides</name>
    <name type="common">Rue-anemone</name>
    <name type="synonym">Anemone thalictroides</name>
    <dbReference type="NCBI Taxonomy" id="46969"/>
    <lineage>
        <taxon>Eukaryota</taxon>
        <taxon>Viridiplantae</taxon>
        <taxon>Streptophyta</taxon>
        <taxon>Embryophyta</taxon>
        <taxon>Tracheophyta</taxon>
        <taxon>Spermatophyta</taxon>
        <taxon>Magnoliopsida</taxon>
        <taxon>Ranunculales</taxon>
        <taxon>Ranunculaceae</taxon>
        <taxon>Thalictroideae</taxon>
        <taxon>Thalictrum</taxon>
    </lineage>
</organism>
<protein>
    <submittedName>
        <fullName evidence="1">Ferric reduction oxidase</fullName>
    </submittedName>
</protein>
<evidence type="ECO:0000313" key="1">
    <source>
        <dbReference type="EMBL" id="KAF5198308.1"/>
    </source>
</evidence>
<dbReference type="EMBL" id="JABWDY010013422">
    <property type="protein sequence ID" value="KAF5198308.1"/>
    <property type="molecule type" value="Genomic_DNA"/>
</dbReference>
<reference evidence="1 2" key="1">
    <citation type="submission" date="2020-06" db="EMBL/GenBank/DDBJ databases">
        <title>Transcriptomic and genomic resources for Thalictrum thalictroides and T. hernandezii: Facilitating candidate gene discovery in an emerging model plant lineage.</title>
        <authorList>
            <person name="Arias T."/>
            <person name="Riano-Pachon D.M."/>
            <person name="Di Stilio V.S."/>
        </authorList>
    </citation>
    <scope>NUCLEOTIDE SEQUENCE [LARGE SCALE GENOMIC DNA]</scope>
    <source>
        <strain evidence="2">cv. WT478/WT964</strain>
        <tissue evidence="1">Leaves</tissue>
    </source>
</reference>
<sequence length="131" mass="14722">MTASAVVFKKKNRNAMEAKQIQVMDAPSPTTSPGSWFHNADRELESLPQQSLVKATNLHYGSRPDLKKILFEVEGSSVGALVSGPKQMRPFVHLVWQTIYISSQSALVGDLTVQIRLYKYCIYVHYGPRLK</sequence>
<gene>
    <name evidence="1" type="ORF">FRX31_012107</name>
</gene>